<keyword evidence="6" id="KW-1185">Reference proteome</keyword>
<dbReference type="eggNOG" id="COG0457">
    <property type="taxonomic scope" value="Bacteria"/>
</dbReference>
<evidence type="ECO:0000256" key="4">
    <source>
        <dbReference type="SAM" id="MobiDB-lite"/>
    </source>
</evidence>
<gene>
    <name evidence="5" type="ordered locus">Rcas_4410</name>
</gene>
<dbReference type="AlphaFoldDB" id="A7NS80"/>
<feature type="repeat" description="TPR" evidence="3">
    <location>
        <begin position="305"/>
        <end position="338"/>
    </location>
</feature>
<name>A7NS80_ROSCS</name>
<feature type="repeat" description="TPR" evidence="3">
    <location>
        <begin position="233"/>
        <end position="266"/>
    </location>
</feature>
<feature type="region of interest" description="Disordered" evidence="4">
    <location>
        <begin position="1"/>
        <end position="22"/>
    </location>
</feature>
<dbReference type="Gene3D" id="1.25.40.10">
    <property type="entry name" value="Tetratricopeptide repeat domain"/>
    <property type="match status" value="1"/>
</dbReference>
<dbReference type="Proteomes" id="UP000000263">
    <property type="component" value="Chromosome"/>
</dbReference>
<dbReference type="EMBL" id="CP000804">
    <property type="protein sequence ID" value="ABU60426.1"/>
    <property type="molecule type" value="Genomic_DNA"/>
</dbReference>
<protein>
    <submittedName>
        <fullName evidence="5">TPR repeat-containing protein</fullName>
    </submittedName>
</protein>
<reference evidence="5 6" key="1">
    <citation type="submission" date="2007-08" db="EMBL/GenBank/DDBJ databases">
        <title>Complete sequence of Roseiflexus castenholzii DSM 13941.</title>
        <authorList>
            <consortium name="US DOE Joint Genome Institute"/>
            <person name="Copeland A."/>
            <person name="Lucas S."/>
            <person name="Lapidus A."/>
            <person name="Barry K."/>
            <person name="Glavina del Rio T."/>
            <person name="Dalin E."/>
            <person name="Tice H."/>
            <person name="Pitluck S."/>
            <person name="Thompson L.S."/>
            <person name="Brettin T."/>
            <person name="Bruce D."/>
            <person name="Detter J.C."/>
            <person name="Han C."/>
            <person name="Tapia R."/>
            <person name="Schmutz J."/>
            <person name="Larimer F."/>
            <person name="Land M."/>
            <person name="Hauser L."/>
            <person name="Kyrpides N."/>
            <person name="Mikhailova N."/>
            <person name="Bryant D.A."/>
            <person name="Hanada S."/>
            <person name="Tsukatani Y."/>
            <person name="Richardson P."/>
        </authorList>
    </citation>
    <scope>NUCLEOTIDE SEQUENCE [LARGE SCALE GENOMIC DNA]</scope>
    <source>
        <strain evidence="6">DSM 13941 / HLO8</strain>
    </source>
</reference>
<keyword evidence="2 3" id="KW-0802">TPR repeat</keyword>
<dbReference type="InterPro" id="IPR050498">
    <property type="entry name" value="Ycf3"/>
</dbReference>
<dbReference type="RefSeq" id="WP_012122847.1">
    <property type="nucleotide sequence ID" value="NC_009767.1"/>
</dbReference>
<evidence type="ECO:0000256" key="1">
    <source>
        <dbReference type="ARBA" id="ARBA00022737"/>
    </source>
</evidence>
<accession>A7NS80</accession>
<evidence type="ECO:0000313" key="5">
    <source>
        <dbReference type="EMBL" id="ABU60426.1"/>
    </source>
</evidence>
<dbReference type="Pfam" id="PF13432">
    <property type="entry name" value="TPR_16"/>
    <property type="match status" value="1"/>
</dbReference>
<dbReference type="SMART" id="SM00028">
    <property type="entry name" value="TPR"/>
    <property type="match status" value="4"/>
</dbReference>
<dbReference type="PROSITE" id="PS50005">
    <property type="entry name" value="TPR"/>
    <property type="match status" value="3"/>
</dbReference>
<dbReference type="SUPFAM" id="SSF48452">
    <property type="entry name" value="TPR-like"/>
    <property type="match status" value="1"/>
</dbReference>
<dbReference type="PANTHER" id="PTHR44858">
    <property type="entry name" value="TETRATRICOPEPTIDE REPEAT PROTEIN 6"/>
    <property type="match status" value="1"/>
</dbReference>
<proteinExistence type="predicted"/>
<dbReference type="KEGG" id="rca:Rcas_4410"/>
<dbReference type="Pfam" id="PF13424">
    <property type="entry name" value="TPR_12"/>
    <property type="match status" value="1"/>
</dbReference>
<keyword evidence="1" id="KW-0677">Repeat</keyword>
<dbReference type="STRING" id="383372.Rcas_4410"/>
<evidence type="ECO:0000256" key="3">
    <source>
        <dbReference type="PROSITE-ProRule" id="PRU00339"/>
    </source>
</evidence>
<sequence length="360" mass="39587">MTMPSDPTIPAPPQTGRTPTERIREEPIGLWAQLLTAFRDLSGAFDAFANDANPEVRALGRAARARRPQQANDYFAIGDLCARLTAQGATLSQTYAAKTVAAYTRAGELSSRDLPAARRAIIAFAFWIADAARTLGNYESIETALLICEQARRLISGAGLSHDERRLQMTEDRLREQMTRMFEGESASADKRASAERESRMLCDQGQILLRQGRPQEAFERFEAALAASDTNQSAWLWRAMALTDLGRFDDALASYDRALALEPESAGVWNNKGALLMELGRLEAALECFERAIDLAAPISTVKAVYWLNRGKVLYMLGRYAEARDALMHSHELEPSPESAAGIAACRERLEGSTGSNVL</sequence>
<evidence type="ECO:0000313" key="6">
    <source>
        <dbReference type="Proteomes" id="UP000000263"/>
    </source>
</evidence>
<dbReference type="InterPro" id="IPR011990">
    <property type="entry name" value="TPR-like_helical_dom_sf"/>
</dbReference>
<organism evidence="5 6">
    <name type="scientific">Roseiflexus castenholzii (strain DSM 13941 / HLO8)</name>
    <dbReference type="NCBI Taxonomy" id="383372"/>
    <lineage>
        <taxon>Bacteria</taxon>
        <taxon>Bacillati</taxon>
        <taxon>Chloroflexota</taxon>
        <taxon>Chloroflexia</taxon>
        <taxon>Chloroflexales</taxon>
        <taxon>Roseiflexineae</taxon>
        <taxon>Roseiflexaceae</taxon>
        <taxon>Roseiflexus</taxon>
    </lineage>
</organism>
<dbReference type="OrthoDB" id="136724at2"/>
<dbReference type="HOGENOM" id="CLU_769216_0_0_0"/>
<dbReference type="PANTHER" id="PTHR44858:SF1">
    <property type="entry name" value="UDP-N-ACETYLGLUCOSAMINE--PEPTIDE N-ACETYLGLUCOSAMINYLTRANSFERASE SPINDLY-RELATED"/>
    <property type="match status" value="1"/>
</dbReference>
<evidence type="ECO:0000256" key="2">
    <source>
        <dbReference type="ARBA" id="ARBA00022803"/>
    </source>
</evidence>
<dbReference type="InterPro" id="IPR019734">
    <property type="entry name" value="TPR_rpt"/>
</dbReference>
<feature type="repeat" description="TPR" evidence="3">
    <location>
        <begin position="267"/>
        <end position="300"/>
    </location>
</feature>